<dbReference type="GO" id="GO:0004674">
    <property type="term" value="F:protein serine/threonine kinase activity"/>
    <property type="evidence" value="ECO:0007669"/>
    <property type="project" value="UniProtKB-KW"/>
</dbReference>
<dbReference type="PANTHER" id="PTHR35526:SF3">
    <property type="entry name" value="ANTI-SIGMA-F FACTOR RSBW"/>
    <property type="match status" value="1"/>
</dbReference>
<dbReference type="Gene3D" id="3.30.565.10">
    <property type="entry name" value="Histidine kinase-like ATPase, C-terminal domain"/>
    <property type="match status" value="1"/>
</dbReference>
<organism evidence="3 4">
    <name type="scientific">Dactylosporangium siamense</name>
    <dbReference type="NCBI Taxonomy" id="685454"/>
    <lineage>
        <taxon>Bacteria</taxon>
        <taxon>Bacillati</taxon>
        <taxon>Actinomycetota</taxon>
        <taxon>Actinomycetes</taxon>
        <taxon>Micromonosporales</taxon>
        <taxon>Micromonosporaceae</taxon>
        <taxon>Dactylosporangium</taxon>
    </lineage>
</organism>
<keyword evidence="4" id="KW-1185">Reference proteome</keyword>
<dbReference type="EMBL" id="BONQ01000054">
    <property type="protein sequence ID" value="GIG45579.1"/>
    <property type="molecule type" value="Genomic_DNA"/>
</dbReference>
<comment type="caution">
    <text evidence="3">The sequence shown here is derived from an EMBL/GenBank/DDBJ whole genome shotgun (WGS) entry which is preliminary data.</text>
</comment>
<gene>
    <name evidence="3" type="ORF">Dsi01nite_036200</name>
</gene>
<dbReference type="InterPro" id="IPR050267">
    <property type="entry name" value="Anti-sigma-factor_SerPK"/>
</dbReference>
<keyword evidence="1" id="KW-0808">Transferase</keyword>
<dbReference type="RefSeq" id="WP_203847381.1">
    <property type="nucleotide sequence ID" value="NZ_BAAAVW010000011.1"/>
</dbReference>
<dbReference type="InterPro" id="IPR003594">
    <property type="entry name" value="HATPase_dom"/>
</dbReference>
<dbReference type="Pfam" id="PF13581">
    <property type="entry name" value="HATPase_c_2"/>
    <property type="match status" value="1"/>
</dbReference>
<evidence type="ECO:0000256" key="1">
    <source>
        <dbReference type="ARBA" id="ARBA00022527"/>
    </source>
</evidence>
<protein>
    <recommendedName>
        <fullName evidence="2">Histidine kinase/HSP90-like ATPase domain-containing protein</fullName>
    </recommendedName>
</protein>
<proteinExistence type="predicted"/>
<evidence type="ECO:0000313" key="4">
    <source>
        <dbReference type="Proteomes" id="UP000660611"/>
    </source>
</evidence>
<name>A0A919U7J3_9ACTN</name>
<evidence type="ECO:0000259" key="2">
    <source>
        <dbReference type="Pfam" id="PF13581"/>
    </source>
</evidence>
<feature type="domain" description="Histidine kinase/HSP90-like ATPase" evidence="2">
    <location>
        <begin position="18"/>
        <end position="129"/>
    </location>
</feature>
<reference evidence="3" key="1">
    <citation type="submission" date="2021-01" db="EMBL/GenBank/DDBJ databases">
        <title>Whole genome shotgun sequence of Dactylosporangium siamense NBRC 106093.</title>
        <authorList>
            <person name="Komaki H."/>
            <person name="Tamura T."/>
        </authorList>
    </citation>
    <scope>NUCLEOTIDE SEQUENCE</scope>
    <source>
        <strain evidence="3">NBRC 106093</strain>
    </source>
</reference>
<dbReference type="PANTHER" id="PTHR35526">
    <property type="entry name" value="ANTI-SIGMA-F FACTOR RSBW-RELATED"/>
    <property type="match status" value="1"/>
</dbReference>
<keyword evidence="1" id="KW-0723">Serine/threonine-protein kinase</keyword>
<dbReference type="SUPFAM" id="SSF55874">
    <property type="entry name" value="ATPase domain of HSP90 chaperone/DNA topoisomerase II/histidine kinase"/>
    <property type="match status" value="1"/>
</dbReference>
<dbReference type="AlphaFoldDB" id="A0A919U7J3"/>
<dbReference type="InterPro" id="IPR036890">
    <property type="entry name" value="HATPase_C_sf"/>
</dbReference>
<dbReference type="CDD" id="cd16936">
    <property type="entry name" value="HATPase_RsbW-like"/>
    <property type="match status" value="1"/>
</dbReference>
<keyword evidence="1" id="KW-0418">Kinase</keyword>
<sequence length="137" mass="14264">MRDGADPPAVLVTLPPVTVAGVADVRRRVSEAAHEVGLSPERVAAFTVAVNEIVINAVEHGGGTAAVTLILRTHRVVVEVVDHGTAPWRFSVPATPPPPGQLHGRGLWLAAKLSDELTVDAGGIDRLVRLTATTAGH</sequence>
<dbReference type="Proteomes" id="UP000660611">
    <property type="component" value="Unassembled WGS sequence"/>
</dbReference>
<accession>A0A919U7J3</accession>
<evidence type="ECO:0000313" key="3">
    <source>
        <dbReference type="EMBL" id="GIG45579.1"/>
    </source>
</evidence>